<accession>A0A179GYP8</accession>
<organism evidence="2 3">
    <name type="scientific">Purpureocillium lilacinum</name>
    <name type="common">Paecilomyces lilacinus</name>
    <dbReference type="NCBI Taxonomy" id="33203"/>
    <lineage>
        <taxon>Eukaryota</taxon>
        <taxon>Fungi</taxon>
        <taxon>Dikarya</taxon>
        <taxon>Ascomycota</taxon>
        <taxon>Pezizomycotina</taxon>
        <taxon>Sordariomycetes</taxon>
        <taxon>Hypocreomycetidae</taxon>
        <taxon>Hypocreales</taxon>
        <taxon>Ophiocordycipitaceae</taxon>
        <taxon>Purpureocillium</taxon>
    </lineage>
</organism>
<evidence type="ECO:0000313" key="1">
    <source>
        <dbReference type="EMBL" id="OAQ74992.1"/>
    </source>
</evidence>
<dbReference type="EMBL" id="LSBI01000008">
    <property type="protein sequence ID" value="OAQ83106.1"/>
    <property type="molecule type" value="Genomic_DNA"/>
</dbReference>
<reference evidence="2 3" key="1">
    <citation type="submission" date="2016-02" db="EMBL/GenBank/DDBJ databases">
        <title>Biosynthesis of antibiotic leucinostatins and their inhibition on Phytophthora in bio-control Purpureocillium lilacinum.</title>
        <authorList>
            <person name="Wang G."/>
            <person name="Liu Z."/>
            <person name="Lin R."/>
            <person name="Li E."/>
            <person name="Mao Z."/>
            <person name="Ling J."/>
            <person name="Yin W."/>
            <person name="Xie B."/>
        </authorList>
    </citation>
    <scope>NUCLEOTIDE SEQUENCE [LARGE SCALE GENOMIC DNA]</scope>
    <source>
        <strain evidence="1">PLBJ-1</strain>
        <strain evidence="2">PLFJ-1</strain>
    </source>
</reference>
<proteinExistence type="predicted"/>
<gene>
    <name evidence="1" type="ORF">VFPBJ_10287</name>
    <name evidence="2" type="ORF">VFPFJ_08909</name>
</gene>
<name>A0A179GYP8_PURLI</name>
<dbReference type="Proteomes" id="UP000078340">
    <property type="component" value="Unassembled WGS sequence"/>
</dbReference>
<dbReference type="AlphaFoldDB" id="A0A179GYP8"/>
<evidence type="ECO:0000313" key="3">
    <source>
        <dbReference type="Proteomes" id="UP000078340"/>
    </source>
</evidence>
<comment type="caution">
    <text evidence="2">The sequence shown here is derived from an EMBL/GenBank/DDBJ whole genome shotgun (WGS) entry which is preliminary data.</text>
</comment>
<dbReference type="EMBL" id="LSBH01000009">
    <property type="protein sequence ID" value="OAQ74992.1"/>
    <property type="molecule type" value="Genomic_DNA"/>
</dbReference>
<evidence type="ECO:0000313" key="2">
    <source>
        <dbReference type="EMBL" id="OAQ83106.1"/>
    </source>
</evidence>
<sequence>MLNQPSDKLDVSLTNAVHPIISKALSGLSFLPDNESLSATRGLVPHSTPAVAMTRRFLCRGNLEQLDLIDVALDIKDWIDEHSSNLWFDRAAAKLRAAPDGKVCRSVRNHSS</sequence>
<dbReference type="Proteomes" id="UP000078240">
    <property type="component" value="Unassembled WGS sequence"/>
</dbReference>
<protein>
    <submittedName>
        <fullName evidence="2">Uncharacterized protein</fullName>
    </submittedName>
</protein>